<dbReference type="PROSITE" id="PS50878">
    <property type="entry name" value="RT_POL"/>
    <property type="match status" value="1"/>
</dbReference>
<dbReference type="PANTHER" id="PTHR47027">
    <property type="entry name" value="REVERSE TRANSCRIPTASE DOMAIN-CONTAINING PROTEIN"/>
    <property type="match status" value="1"/>
</dbReference>
<keyword evidence="3" id="KW-1185">Reference proteome</keyword>
<dbReference type="Proteomes" id="UP000007635">
    <property type="component" value="Chromosome X"/>
</dbReference>
<name>A0AAQ4P0X8_GASAC</name>
<dbReference type="Ensembl" id="ENSGACT00000083970.1">
    <property type="protein sequence ID" value="ENSGACP00000032525.1"/>
    <property type="gene ID" value="ENSGACG00000037534.1"/>
</dbReference>
<dbReference type="GO" id="GO:0003824">
    <property type="term" value="F:catalytic activity"/>
    <property type="evidence" value="ECO:0007669"/>
    <property type="project" value="InterPro"/>
</dbReference>
<dbReference type="InterPro" id="IPR036691">
    <property type="entry name" value="Endo/exonu/phosph_ase_sf"/>
</dbReference>
<reference evidence="2 3" key="1">
    <citation type="journal article" date="2021" name="G3 (Bethesda)">
        <title>Improved contiguity of the threespine stickleback genome using long-read sequencing.</title>
        <authorList>
            <person name="Nath S."/>
            <person name="Shaw D.E."/>
            <person name="White M.A."/>
        </authorList>
    </citation>
    <scope>NUCLEOTIDE SEQUENCE [LARGE SCALE GENOMIC DNA]</scope>
    <source>
        <strain evidence="2 3">Lake Benthic</strain>
    </source>
</reference>
<dbReference type="Gene3D" id="3.60.10.10">
    <property type="entry name" value="Endonuclease/exonuclease/phosphatase"/>
    <property type="match status" value="1"/>
</dbReference>
<reference evidence="2" key="2">
    <citation type="submission" date="2025-05" db="UniProtKB">
        <authorList>
            <consortium name="Ensembl"/>
        </authorList>
    </citation>
    <scope>IDENTIFICATION</scope>
</reference>
<protein>
    <recommendedName>
        <fullName evidence="1">Reverse transcriptase domain-containing protein</fullName>
    </recommendedName>
</protein>
<dbReference type="Ensembl" id="ENSGACT00000053293.1">
    <property type="protein sequence ID" value="ENSGACP00000036572.1"/>
    <property type="gene ID" value="ENSGACG00000037534.1"/>
</dbReference>
<dbReference type="CDD" id="cd09076">
    <property type="entry name" value="L1-EN"/>
    <property type="match status" value="1"/>
</dbReference>
<evidence type="ECO:0000259" key="1">
    <source>
        <dbReference type="PROSITE" id="PS50878"/>
    </source>
</evidence>
<sequence length="860" mass="95620">MLALGTWNVTSLGGKEPELVREVERYQLDLVGLTSTHSLGSGTKLLDRGWTLFYSGVAHGVRRQAGVGILISPRLSAATLEFTPVDKRVASLRLRVVGGKTLTVVCAYAPNSSSEYSAFLETLNGVLHGAPVGDSIVLLGDFNAHVGNDGDNWRGVIGRNGLPDLNPSGCLLLDFCASHGLSITNTMFEHKDVHKCTWYQSTLGQRSMIDFVIVSSDLRPHVLDTPVKRGAELSTDHHLVVSWVRGWGKTRDRPGKPKRVVRVNWERLEEAPVQKIFNSHLRRSFSHIPVEVGDIEPEWSMFKTSIAEAAAVSCGLKVLGASRGGNPRTPWWTPVVREAVRLKEAFRVMISGGTPEAVAVYRQARRAAASAVMEAKQRVWEEFGVTMEKDFRSAPKCFWKTIRHLRRGKRGTIQAVYSKDGTLLTATEEVIGRWKEHFEELLNPTTTPSLVEAELEAEEGSLSISLVEVTEVVKQLRSGKAPGIDEIRPEMLKAMGVGGLSWMTRLFNIAWKSGTVPKEWQIGVVVPLFKKGDQRVCANYRGITLLSLPGKVYSKVLERRVRPIVEPRIEEEQCGFRPGRGTTDQLFTLSRIIEGAWEYAQPVYMCFVDLEKAYDRVPREILWEVLREYGVRGSLLGAIQSLYAQSESCVRVLGSKSKAFPVGVGLRQGCALSPILFVVFMDRISRRSRGEEGLQFGGLRISSLLFADDVVLMASSVCDLQLSLERFAVECEAVGMKISTSKSEAMVLSRKPMDCLLQVGNVSLPQVKEFKYLGVLFTSEGKMECEFGRRIGAAGAVLHSLYRTVVTKRELCRKAKLSIYRSIFVPTLTYGHEGWVMTERTRSRVQAAEMGFLRRVAGIW</sequence>
<accession>A0AAQ4P0X8</accession>
<dbReference type="CDD" id="cd01650">
    <property type="entry name" value="RT_nLTR_like"/>
    <property type="match status" value="1"/>
</dbReference>
<dbReference type="InterPro" id="IPR043502">
    <property type="entry name" value="DNA/RNA_pol_sf"/>
</dbReference>
<dbReference type="InterPro" id="IPR000477">
    <property type="entry name" value="RT_dom"/>
</dbReference>
<feature type="domain" description="Reverse transcriptase" evidence="1">
    <location>
        <begin position="509"/>
        <end position="777"/>
    </location>
</feature>
<dbReference type="GeneTree" id="ENSGT01060000248530"/>
<dbReference type="AlphaFoldDB" id="A0AAQ4P0X8"/>
<dbReference type="Pfam" id="PF00078">
    <property type="entry name" value="RVT_1"/>
    <property type="match status" value="1"/>
</dbReference>
<dbReference type="InterPro" id="IPR005135">
    <property type="entry name" value="Endo/exonuclease/phosphatase"/>
</dbReference>
<evidence type="ECO:0000313" key="2">
    <source>
        <dbReference type="Ensembl" id="ENSGACP00000032525.1"/>
    </source>
</evidence>
<dbReference type="SUPFAM" id="SSF56672">
    <property type="entry name" value="DNA/RNA polymerases"/>
    <property type="match status" value="1"/>
</dbReference>
<evidence type="ECO:0000313" key="3">
    <source>
        <dbReference type="Proteomes" id="UP000007635"/>
    </source>
</evidence>
<dbReference type="Ensembl" id="ENSGACT00000043474.1">
    <property type="protein sequence ID" value="ENSGACP00000060613.1"/>
    <property type="gene ID" value="ENSGACG00000037534.1"/>
</dbReference>
<proteinExistence type="predicted"/>
<dbReference type="Pfam" id="PF03372">
    <property type="entry name" value="Exo_endo_phos"/>
    <property type="match status" value="1"/>
</dbReference>
<dbReference type="SUPFAM" id="SSF56219">
    <property type="entry name" value="DNase I-like"/>
    <property type="match status" value="1"/>
</dbReference>
<organism evidence="2 3">
    <name type="scientific">Gasterosteus aculeatus aculeatus</name>
    <name type="common">three-spined stickleback</name>
    <dbReference type="NCBI Taxonomy" id="481459"/>
    <lineage>
        <taxon>Eukaryota</taxon>
        <taxon>Metazoa</taxon>
        <taxon>Chordata</taxon>
        <taxon>Craniata</taxon>
        <taxon>Vertebrata</taxon>
        <taxon>Euteleostomi</taxon>
        <taxon>Actinopterygii</taxon>
        <taxon>Neopterygii</taxon>
        <taxon>Teleostei</taxon>
        <taxon>Neoteleostei</taxon>
        <taxon>Acanthomorphata</taxon>
        <taxon>Eupercaria</taxon>
        <taxon>Perciformes</taxon>
        <taxon>Cottioidei</taxon>
        <taxon>Gasterosteales</taxon>
        <taxon>Gasterosteidae</taxon>
        <taxon>Gasterosteus</taxon>
    </lineage>
</organism>
<dbReference type="PANTHER" id="PTHR47027:SF30">
    <property type="entry name" value="THAP-TYPE DOMAIN-CONTAINING PROTEIN"/>
    <property type="match status" value="1"/>
</dbReference>